<proteinExistence type="predicted"/>
<dbReference type="KEGG" id="vg:62974394"/>
<keyword evidence="2" id="KW-1185">Reference proteome</keyword>
<accession>A0A4Y6EQ21</accession>
<evidence type="ECO:0000313" key="2">
    <source>
        <dbReference type="Proteomes" id="UP000319240"/>
    </source>
</evidence>
<dbReference type="Proteomes" id="UP000319240">
    <property type="component" value="Segment"/>
</dbReference>
<dbReference type="RefSeq" id="YP_010001227.1">
    <property type="nucleotide sequence ID" value="NC_053174.1"/>
</dbReference>
<dbReference type="EMBL" id="MK801721">
    <property type="protein sequence ID" value="QDF17104.1"/>
    <property type="molecule type" value="Genomic_DNA"/>
</dbReference>
<protein>
    <submittedName>
        <fullName evidence="1">Head-to-tail stopper</fullName>
    </submittedName>
</protein>
<organism evidence="1 2">
    <name type="scientific">Gordonia phage William</name>
    <dbReference type="NCBI Taxonomy" id="2571253"/>
    <lineage>
        <taxon>Viruses</taxon>
        <taxon>Duplodnaviria</taxon>
        <taxon>Heunggongvirae</taxon>
        <taxon>Uroviricota</taxon>
        <taxon>Caudoviricetes</taxon>
        <taxon>Fairfaxidumvirus</taxon>
        <taxon>Fairfaxidumvirus william</taxon>
    </lineage>
</organism>
<dbReference type="GeneID" id="62974394"/>
<name>A0A4Y6EQ21_9CAUD</name>
<evidence type="ECO:0000313" key="1">
    <source>
        <dbReference type="EMBL" id="QDF17104.1"/>
    </source>
</evidence>
<reference evidence="1 2" key="1">
    <citation type="submission" date="2019-04" db="EMBL/GenBank/DDBJ databases">
        <authorList>
            <person name="Pope W.H."/>
            <person name="Garlena R.A."/>
            <person name="Russell D.A."/>
            <person name="Jacobs-Sera D."/>
            <person name="Hatfull G.F."/>
        </authorList>
    </citation>
    <scope>NUCLEOTIDE SEQUENCE [LARGE SCALE GENOMIC DNA]</scope>
</reference>
<gene>
    <name evidence="1" type="primary">9</name>
    <name evidence="1" type="ORF">SEA_WILLIAM_9</name>
</gene>
<sequence>MKFFTEQIVVVRPARIVDKYNPEGEFLSFDPADGVQRIPVPFGVEVQPRAVVETDDNDTRVATHTVLWVCTPTGRDIDVEPTDRVAYRGRDLDVVGEIKRWPSPDHESGVDHVEFTIEFKNG</sequence>